<dbReference type="Proteomes" id="UP000029014">
    <property type="component" value="Unassembled WGS sequence"/>
</dbReference>
<reference evidence="1 2" key="1">
    <citation type="submission" date="2014-03" db="EMBL/GenBank/DDBJ databases">
        <title>Genomics of Bifidobacteria.</title>
        <authorList>
            <person name="Ventura M."/>
            <person name="Milani C."/>
            <person name="Lugli G.A."/>
        </authorList>
    </citation>
    <scope>NUCLEOTIDE SEQUENCE [LARGE SCALE GENOMIC DNA]</scope>
    <source>
        <strain evidence="1 2">LMG 11592</strain>
    </source>
</reference>
<proteinExistence type="predicted"/>
<evidence type="ECO:0000313" key="2">
    <source>
        <dbReference type="Proteomes" id="UP000029014"/>
    </source>
</evidence>
<protein>
    <submittedName>
        <fullName evidence="1">Uncharacterized protein</fullName>
    </submittedName>
</protein>
<name>A0A087BL93_9BIFI</name>
<evidence type="ECO:0000313" key="1">
    <source>
        <dbReference type="EMBL" id="KFI71793.1"/>
    </source>
</evidence>
<sequence length="75" mass="7657">MLYMGSEMAKTRRSPVRLGISMVALQCVVVGALSVAALAGSRPYGAVSAIVVVLCGAEGFSSCSARCGQRFLTGS</sequence>
<gene>
    <name evidence="1" type="ORF">BMIN_1458</name>
</gene>
<dbReference type="STRING" id="1693.BMIN_1458"/>
<dbReference type="EMBL" id="JGZD01000012">
    <property type="protein sequence ID" value="KFI71793.1"/>
    <property type="molecule type" value="Genomic_DNA"/>
</dbReference>
<comment type="caution">
    <text evidence="1">The sequence shown here is derived from an EMBL/GenBank/DDBJ whole genome shotgun (WGS) entry which is preliminary data.</text>
</comment>
<accession>A0A087BL93</accession>
<keyword evidence="2" id="KW-1185">Reference proteome</keyword>
<dbReference type="AlphaFoldDB" id="A0A087BL93"/>
<organism evidence="1 2">
    <name type="scientific">Bifidobacterium minimum</name>
    <dbReference type="NCBI Taxonomy" id="1693"/>
    <lineage>
        <taxon>Bacteria</taxon>
        <taxon>Bacillati</taxon>
        <taxon>Actinomycetota</taxon>
        <taxon>Actinomycetes</taxon>
        <taxon>Bifidobacteriales</taxon>
        <taxon>Bifidobacteriaceae</taxon>
        <taxon>Bifidobacterium</taxon>
    </lineage>
</organism>